<dbReference type="OrthoDB" id="9802516at2"/>
<name>A0A2A8CZV0_9BACT</name>
<protein>
    <recommendedName>
        <fullName evidence="2">UPF0102 protein CRI94_07690</fullName>
    </recommendedName>
</protein>
<dbReference type="CDD" id="cd20736">
    <property type="entry name" value="PoNe_Nuclease"/>
    <property type="match status" value="1"/>
</dbReference>
<organism evidence="3 4">
    <name type="scientific">Longibacter salinarum</name>
    <dbReference type="NCBI Taxonomy" id="1850348"/>
    <lineage>
        <taxon>Bacteria</taxon>
        <taxon>Pseudomonadati</taxon>
        <taxon>Rhodothermota</taxon>
        <taxon>Rhodothermia</taxon>
        <taxon>Rhodothermales</taxon>
        <taxon>Salisaetaceae</taxon>
        <taxon>Longibacter</taxon>
    </lineage>
</organism>
<keyword evidence="4" id="KW-1185">Reference proteome</keyword>
<comment type="similarity">
    <text evidence="1 2">Belongs to the UPF0102 family.</text>
</comment>
<dbReference type="PANTHER" id="PTHR34039">
    <property type="entry name" value="UPF0102 PROTEIN YRAN"/>
    <property type="match status" value="1"/>
</dbReference>
<dbReference type="InterPro" id="IPR011335">
    <property type="entry name" value="Restrct_endonuc-II-like"/>
</dbReference>
<dbReference type="EMBL" id="PDEQ01000003">
    <property type="protein sequence ID" value="PEN13928.1"/>
    <property type="molecule type" value="Genomic_DNA"/>
</dbReference>
<dbReference type="AlphaFoldDB" id="A0A2A8CZV0"/>
<sequence length="125" mass="13984">MSTKAIGDRGEAIAADHLEEQGYTIMDSNYRFERNEVDLVCFDPHARKGRGEIVFVEVKTRSSLNFGAPDEAVDEDKRSRIVGVAKAYLYERQLEGSPARFDVVGVLLNQGDEPDVTHYTDAFKA</sequence>
<dbReference type="InterPro" id="IPR003509">
    <property type="entry name" value="UPF0102_YraN-like"/>
</dbReference>
<evidence type="ECO:0000313" key="3">
    <source>
        <dbReference type="EMBL" id="PEN13928.1"/>
    </source>
</evidence>
<dbReference type="RefSeq" id="WP_098075090.1">
    <property type="nucleotide sequence ID" value="NZ_PDEQ01000003.1"/>
</dbReference>
<proteinExistence type="inferred from homology"/>
<reference evidence="3 4" key="1">
    <citation type="submission" date="2017-10" db="EMBL/GenBank/DDBJ databases">
        <title>Draft genome of Longibacter Salinarum.</title>
        <authorList>
            <person name="Goh K.M."/>
            <person name="Shamsir M.S."/>
            <person name="Lim S.W."/>
        </authorList>
    </citation>
    <scope>NUCLEOTIDE SEQUENCE [LARGE SCALE GENOMIC DNA]</scope>
    <source>
        <strain evidence="3 4">KCTC 52045</strain>
    </source>
</reference>
<evidence type="ECO:0000256" key="1">
    <source>
        <dbReference type="ARBA" id="ARBA00006738"/>
    </source>
</evidence>
<evidence type="ECO:0000313" key="4">
    <source>
        <dbReference type="Proteomes" id="UP000220102"/>
    </source>
</evidence>
<dbReference type="InterPro" id="IPR011856">
    <property type="entry name" value="tRNA_endonuc-like_dom_sf"/>
</dbReference>
<dbReference type="PANTHER" id="PTHR34039:SF1">
    <property type="entry name" value="UPF0102 PROTEIN YRAN"/>
    <property type="match status" value="1"/>
</dbReference>
<dbReference type="Gene3D" id="3.40.1350.10">
    <property type="match status" value="1"/>
</dbReference>
<evidence type="ECO:0000256" key="2">
    <source>
        <dbReference type="HAMAP-Rule" id="MF_00048"/>
    </source>
</evidence>
<gene>
    <name evidence="3" type="ORF">CRI94_07690</name>
</gene>
<comment type="caution">
    <text evidence="3">The sequence shown here is derived from an EMBL/GenBank/DDBJ whole genome shotgun (WGS) entry which is preliminary data.</text>
</comment>
<dbReference type="Proteomes" id="UP000220102">
    <property type="component" value="Unassembled WGS sequence"/>
</dbReference>
<accession>A0A2A8CZV0</accession>
<dbReference type="SUPFAM" id="SSF52980">
    <property type="entry name" value="Restriction endonuclease-like"/>
    <property type="match status" value="1"/>
</dbReference>
<dbReference type="Pfam" id="PF02021">
    <property type="entry name" value="UPF0102"/>
    <property type="match status" value="1"/>
</dbReference>
<dbReference type="GO" id="GO:0003676">
    <property type="term" value="F:nucleic acid binding"/>
    <property type="evidence" value="ECO:0007669"/>
    <property type="project" value="InterPro"/>
</dbReference>
<dbReference type="HAMAP" id="MF_00048">
    <property type="entry name" value="UPF0102"/>
    <property type="match status" value="1"/>
</dbReference>
<dbReference type="NCBIfam" id="NF009154">
    <property type="entry name" value="PRK12497.3-3"/>
    <property type="match status" value="1"/>
</dbReference>